<evidence type="ECO:0000256" key="5">
    <source>
        <dbReference type="ARBA" id="ARBA00023136"/>
    </source>
</evidence>
<sequence>MLLQLLFTACLHYVIILAGAAQWLVVMAVLYITGACLYAARIPERLAPGYFDIW</sequence>
<accession>A0A8S3GH06</accession>
<comment type="similarity">
    <text evidence="2">Belongs to the ADIPOR family.</text>
</comment>
<keyword evidence="3 6" id="KW-0812">Transmembrane</keyword>
<evidence type="ECO:0000256" key="6">
    <source>
        <dbReference type="SAM" id="Phobius"/>
    </source>
</evidence>
<evidence type="ECO:0000313" key="8">
    <source>
        <dbReference type="EMBL" id="CAF5225042.1"/>
    </source>
</evidence>
<feature type="non-terminal residue" evidence="7">
    <location>
        <position position="1"/>
    </location>
</feature>
<dbReference type="Pfam" id="PF03006">
    <property type="entry name" value="HlyIII"/>
    <property type="match status" value="1"/>
</dbReference>
<evidence type="ECO:0000256" key="2">
    <source>
        <dbReference type="ARBA" id="ARBA00007018"/>
    </source>
</evidence>
<comment type="subcellular location">
    <subcellularLocation>
        <location evidence="1">Membrane</location>
        <topology evidence="1">Multi-pass membrane protein</topology>
    </subcellularLocation>
</comment>
<evidence type="ECO:0000313" key="7">
    <source>
        <dbReference type="EMBL" id="CAF5162419.1"/>
    </source>
</evidence>
<feature type="transmembrane region" description="Helical" evidence="6">
    <location>
        <begin position="12"/>
        <end position="40"/>
    </location>
</feature>
<dbReference type="Proteomes" id="UP000681720">
    <property type="component" value="Unassembled WGS sequence"/>
</dbReference>
<keyword evidence="5 6" id="KW-0472">Membrane</keyword>
<dbReference type="Proteomes" id="UP000681967">
    <property type="component" value="Unassembled WGS sequence"/>
</dbReference>
<dbReference type="InterPro" id="IPR004254">
    <property type="entry name" value="AdipoR/HlyIII-related"/>
</dbReference>
<proteinExistence type="inferred from homology"/>
<name>A0A8S3GH06_9BILA</name>
<evidence type="ECO:0000256" key="3">
    <source>
        <dbReference type="ARBA" id="ARBA00022692"/>
    </source>
</evidence>
<dbReference type="EMBL" id="CAJOBH010267837">
    <property type="protein sequence ID" value="CAF5162419.1"/>
    <property type="molecule type" value="Genomic_DNA"/>
</dbReference>
<reference evidence="7" key="1">
    <citation type="submission" date="2021-02" db="EMBL/GenBank/DDBJ databases">
        <authorList>
            <person name="Nowell W R."/>
        </authorList>
    </citation>
    <scope>NUCLEOTIDE SEQUENCE</scope>
</reference>
<evidence type="ECO:0000256" key="4">
    <source>
        <dbReference type="ARBA" id="ARBA00022989"/>
    </source>
</evidence>
<dbReference type="AlphaFoldDB" id="A0A8S3GH06"/>
<keyword evidence="4 6" id="KW-1133">Transmembrane helix</keyword>
<protein>
    <submittedName>
        <fullName evidence="7">Uncharacterized protein</fullName>
    </submittedName>
</protein>
<gene>
    <name evidence="7" type="ORF">BYL167_LOCUS74979</name>
    <name evidence="8" type="ORF">GIL414_LOCUS86411</name>
</gene>
<comment type="caution">
    <text evidence="7">The sequence shown here is derived from an EMBL/GenBank/DDBJ whole genome shotgun (WGS) entry which is preliminary data.</text>
</comment>
<evidence type="ECO:0000313" key="9">
    <source>
        <dbReference type="Proteomes" id="UP000681967"/>
    </source>
</evidence>
<evidence type="ECO:0000256" key="1">
    <source>
        <dbReference type="ARBA" id="ARBA00004141"/>
    </source>
</evidence>
<dbReference type="EMBL" id="CAJOBJ010374779">
    <property type="protein sequence ID" value="CAF5225042.1"/>
    <property type="molecule type" value="Genomic_DNA"/>
</dbReference>
<organism evidence="7 9">
    <name type="scientific">Rotaria magnacalcarata</name>
    <dbReference type="NCBI Taxonomy" id="392030"/>
    <lineage>
        <taxon>Eukaryota</taxon>
        <taxon>Metazoa</taxon>
        <taxon>Spiralia</taxon>
        <taxon>Gnathifera</taxon>
        <taxon>Rotifera</taxon>
        <taxon>Eurotatoria</taxon>
        <taxon>Bdelloidea</taxon>
        <taxon>Philodinida</taxon>
        <taxon>Philodinidae</taxon>
        <taxon>Rotaria</taxon>
    </lineage>
</organism>
<dbReference type="GO" id="GO:0016020">
    <property type="term" value="C:membrane"/>
    <property type="evidence" value="ECO:0007669"/>
    <property type="project" value="UniProtKB-SubCell"/>
</dbReference>